<protein>
    <submittedName>
        <fullName evidence="2">Zn-dependent peptidase ImmA, M78 family</fullName>
    </submittedName>
</protein>
<sequence length="154" mass="17475">MNYTTTHLEDAVDKLLNNLEIIHPSQLDIFIIAPRLGIDLIFSDTGTHFEGTTMYLNINLPPAELWFAFAHELCHIQRHAGNQLFLPMDFIALQEAQAENFALHFCMPTYLMKKIRLPNDIPAAKKVVASIFNVPVSAAEKRLIQIDNRVKGFS</sequence>
<name>A0A1H3D6S7_9BACI</name>
<organism evidence="2 3">
    <name type="scientific">Salimicrobium album</name>
    <dbReference type="NCBI Taxonomy" id="50717"/>
    <lineage>
        <taxon>Bacteria</taxon>
        <taxon>Bacillati</taxon>
        <taxon>Bacillota</taxon>
        <taxon>Bacilli</taxon>
        <taxon>Bacillales</taxon>
        <taxon>Bacillaceae</taxon>
        <taxon>Salimicrobium</taxon>
    </lineage>
</organism>
<evidence type="ECO:0000313" key="3">
    <source>
        <dbReference type="Proteomes" id="UP000198647"/>
    </source>
</evidence>
<reference evidence="2 3" key="1">
    <citation type="submission" date="2016-10" db="EMBL/GenBank/DDBJ databases">
        <authorList>
            <person name="Varghese N."/>
            <person name="Submissions S."/>
        </authorList>
    </citation>
    <scope>NUCLEOTIDE SEQUENCE [LARGE SCALE GENOMIC DNA]</scope>
    <source>
        <strain evidence="2 3">DSM 20748</strain>
    </source>
</reference>
<gene>
    <name evidence="2" type="ORF">SAMN04488081_0829</name>
</gene>
<dbReference type="RefSeq" id="WP_093105774.1">
    <property type="nucleotide sequence ID" value="NZ_FNOS01000002.1"/>
</dbReference>
<dbReference type="InterPro" id="IPR010359">
    <property type="entry name" value="IrrE_HExxH"/>
</dbReference>
<keyword evidence="3" id="KW-1185">Reference proteome</keyword>
<comment type="caution">
    <text evidence="2">The sequence shown here is derived from an EMBL/GenBank/DDBJ whole genome shotgun (WGS) entry which is preliminary data.</text>
</comment>
<feature type="domain" description="IrrE N-terminal-like" evidence="1">
    <location>
        <begin position="51"/>
        <end position="143"/>
    </location>
</feature>
<dbReference type="Pfam" id="PF06114">
    <property type="entry name" value="Peptidase_M78"/>
    <property type="match status" value="1"/>
</dbReference>
<accession>A0A1H3D6S7</accession>
<proteinExistence type="predicted"/>
<evidence type="ECO:0000313" key="2">
    <source>
        <dbReference type="EMBL" id="SDX61379.1"/>
    </source>
</evidence>
<dbReference type="EMBL" id="FNOS01000002">
    <property type="protein sequence ID" value="SDX61379.1"/>
    <property type="molecule type" value="Genomic_DNA"/>
</dbReference>
<evidence type="ECO:0000259" key="1">
    <source>
        <dbReference type="Pfam" id="PF06114"/>
    </source>
</evidence>
<dbReference type="Proteomes" id="UP000198647">
    <property type="component" value="Unassembled WGS sequence"/>
</dbReference>